<dbReference type="SMART" id="SM00897">
    <property type="entry name" value="FIST"/>
    <property type="match status" value="1"/>
</dbReference>
<reference evidence="3 4" key="1">
    <citation type="submission" date="2018-05" db="EMBL/GenBank/DDBJ databases">
        <title>Marinifilum breve JC075T sp. nov., a marine bacterium isolated from Yongle Blue Hole in the South China Sea.</title>
        <authorList>
            <person name="Fu T."/>
        </authorList>
    </citation>
    <scope>NUCLEOTIDE SEQUENCE [LARGE SCALE GENOMIC DNA]</scope>
    <source>
        <strain evidence="3 4">JC075</strain>
    </source>
</reference>
<keyword evidence="4" id="KW-1185">Reference proteome</keyword>
<dbReference type="PANTHER" id="PTHR40252">
    <property type="entry name" value="BLR0328 PROTEIN"/>
    <property type="match status" value="1"/>
</dbReference>
<dbReference type="Pfam" id="PF08495">
    <property type="entry name" value="FIST"/>
    <property type="match status" value="1"/>
</dbReference>
<name>A0A2V4A3Q9_9BACT</name>
<evidence type="ECO:0008006" key="5">
    <source>
        <dbReference type="Google" id="ProtNLM"/>
    </source>
</evidence>
<proteinExistence type="predicted"/>
<dbReference type="OrthoDB" id="9770435at2"/>
<evidence type="ECO:0000259" key="1">
    <source>
        <dbReference type="SMART" id="SM00897"/>
    </source>
</evidence>
<dbReference type="InterPro" id="IPR013702">
    <property type="entry name" value="FIST_domain_N"/>
</dbReference>
<dbReference type="AlphaFoldDB" id="A0A2V4A3Q9"/>
<organism evidence="3 4">
    <name type="scientific">Marinifilum breve</name>
    <dbReference type="NCBI Taxonomy" id="2184082"/>
    <lineage>
        <taxon>Bacteria</taxon>
        <taxon>Pseudomonadati</taxon>
        <taxon>Bacteroidota</taxon>
        <taxon>Bacteroidia</taxon>
        <taxon>Marinilabiliales</taxon>
        <taxon>Marinifilaceae</taxon>
    </lineage>
</organism>
<protein>
    <recommendedName>
        <fullName evidence="5">Histidine kinase</fullName>
    </recommendedName>
</protein>
<dbReference type="PANTHER" id="PTHR40252:SF2">
    <property type="entry name" value="BLR0328 PROTEIN"/>
    <property type="match status" value="1"/>
</dbReference>
<sequence length="378" mass="41045">MKIDKLRINSIDELPNINNLRVKADLIFVFGFRKLMLDETLTLALKHHYPEAVLFGCSSAGEISGTEVVDDSVVITAIEFENSKVKLESIQIEEGVDNKLLGAKLLDKLDKEGLKHVMILSDGLNINGAELVNGIENKLPGNVTVTGGLAGDGSDFNETVVYDKSGKPVSNCIAALGFYGEKISVGYGSNGGWDSFGLERLVTKSKGNVLYELDGKPALQLYKQFLGDKAEGLPASGLLFPLSLREDGIQEPVVRTILGVNEQDQSMTFAGCIPEGAYVRLMKANVDRLINGAENSAITTTEILPKDRAEIAILISCVGRKLVLKQLIEEEVEAVSDVIGNDVCITGFYSYGEISPFRKNTPCKLHNQTMTITTISEK</sequence>
<dbReference type="EMBL" id="QFLI01000001">
    <property type="protein sequence ID" value="PXY02893.1"/>
    <property type="molecule type" value="Genomic_DNA"/>
</dbReference>
<feature type="domain" description="FIST" evidence="1">
    <location>
        <begin position="23"/>
        <end position="217"/>
    </location>
</feature>
<gene>
    <name evidence="3" type="ORF">DF185_02015</name>
</gene>
<evidence type="ECO:0000259" key="2">
    <source>
        <dbReference type="SMART" id="SM01204"/>
    </source>
</evidence>
<dbReference type="Pfam" id="PF10442">
    <property type="entry name" value="FIST_C"/>
    <property type="match status" value="1"/>
</dbReference>
<accession>A0A2V4A3Q9</accession>
<dbReference type="RefSeq" id="WP_110359050.1">
    <property type="nucleotide sequence ID" value="NZ_QFLI01000001.1"/>
</dbReference>
<comment type="caution">
    <text evidence="3">The sequence shown here is derived from an EMBL/GenBank/DDBJ whole genome shotgun (WGS) entry which is preliminary data.</text>
</comment>
<evidence type="ECO:0000313" key="3">
    <source>
        <dbReference type="EMBL" id="PXY02893.1"/>
    </source>
</evidence>
<feature type="domain" description="FIST C-domain" evidence="2">
    <location>
        <begin position="218"/>
        <end position="357"/>
    </location>
</feature>
<dbReference type="InterPro" id="IPR019494">
    <property type="entry name" value="FIST_C"/>
</dbReference>
<evidence type="ECO:0000313" key="4">
    <source>
        <dbReference type="Proteomes" id="UP000248079"/>
    </source>
</evidence>
<dbReference type="Proteomes" id="UP000248079">
    <property type="component" value="Unassembled WGS sequence"/>
</dbReference>
<dbReference type="SMART" id="SM01204">
    <property type="entry name" value="FIST_C"/>
    <property type="match status" value="1"/>
</dbReference>